<dbReference type="AlphaFoldDB" id="A0A164X149"/>
<evidence type="ECO:0000313" key="3">
    <source>
        <dbReference type="Proteomes" id="UP000076722"/>
    </source>
</evidence>
<organism evidence="2 3">
    <name type="scientific">Sistotremastrum niveocremeum HHB9708</name>
    <dbReference type="NCBI Taxonomy" id="1314777"/>
    <lineage>
        <taxon>Eukaryota</taxon>
        <taxon>Fungi</taxon>
        <taxon>Dikarya</taxon>
        <taxon>Basidiomycota</taxon>
        <taxon>Agaricomycotina</taxon>
        <taxon>Agaricomycetes</taxon>
        <taxon>Sistotremastrales</taxon>
        <taxon>Sistotremastraceae</taxon>
        <taxon>Sertulicium</taxon>
        <taxon>Sertulicium niveocremeum</taxon>
    </lineage>
</organism>
<keyword evidence="3" id="KW-1185">Reference proteome</keyword>
<dbReference type="Proteomes" id="UP000076722">
    <property type="component" value="Unassembled WGS sequence"/>
</dbReference>
<sequence length="150" mass="16678">MPPEQGIHGGCHNRPTLGSTGSASRRHQSPIDVIVIVDGSDIEETHLLNQLERQPTPPPRPSPLTQSIIHLKKEANEKRSTSKTEETTSSNLQDRTQVVLKMSVCTPLVSPPVLRLSFRKRSQFLGERLPDDLLHYLTVPLPTIAEKIPN</sequence>
<name>A0A164X149_9AGAM</name>
<evidence type="ECO:0000313" key="2">
    <source>
        <dbReference type="EMBL" id="KZS95545.1"/>
    </source>
</evidence>
<feature type="compositionally biased region" description="Basic and acidic residues" evidence="1">
    <location>
        <begin position="73"/>
        <end position="86"/>
    </location>
</feature>
<protein>
    <submittedName>
        <fullName evidence="2">Uncharacterized protein</fullName>
    </submittedName>
</protein>
<feature type="region of interest" description="Disordered" evidence="1">
    <location>
        <begin position="1"/>
        <end position="30"/>
    </location>
</feature>
<feature type="region of interest" description="Disordered" evidence="1">
    <location>
        <begin position="73"/>
        <end position="92"/>
    </location>
</feature>
<gene>
    <name evidence="2" type="ORF">SISNIDRAFT_483776</name>
</gene>
<proteinExistence type="predicted"/>
<accession>A0A164X149</accession>
<dbReference type="EMBL" id="KV419401">
    <property type="protein sequence ID" value="KZS95545.1"/>
    <property type="molecule type" value="Genomic_DNA"/>
</dbReference>
<reference evidence="2 3" key="1">
    <citation type="journal article" date="2016" name="Mol. Biol. Evol.">
        <title>Comparative Genomics of Early-Diverging Mushroom-Forming Fungi Provides Insights into the Origins of Lignocellulose Decay Capabilities.</title>
        <authorList>
            <person name="Nagy L.G."/>
            <person name="Riley R."/>
            <person name="Tritt A."/>
            <person name="Adam C."/>
            <person name="Daum C."/>
            <person name="Floudas D."/>
            <person name="Sun H."/>
            <person name="Yadav J.S."/>
            <person name="Pangilinan J."/>
            <person name="Larsson K.H."/>
            <person name="Matsuura K."/>
            <person name="Barry K."/>
            <person name="Labutti K."/>
            <person name="Kuo R."/>
            <person name="Ohm R.A."/>
            <person name="Bhattacharya S.S."/>
            <person name="Shirouzu T."/>
            <person name="Yoshinaga Y."/>
            <person name="Martin F.M."/>
            <person name="Grigoriev I.V."/>
            <person name="Hibbett D.S."/>
        </authorList>
    </citation>
    <scope>NUCLEOTIDE SEQUENCE [LARGE SCALE GENOMIC DNA]</scope>
    <source>
        <strain evidence="2 3">HHB9708</strain>
    </source>
</reference>
<evidence type="ECO:0000256" key="1">
    <source>
        <dbReference type="SAM" id="MobiDB-lite"/>
    </source>
</evidence>